<organism evidence="1 2">
    <name type="scientific">Akanthomyces muscarius</name>
    <name type="common">Entomopathogenic fungus</name>
    <name type="synonym">Lecanicillium muscarium</name>
    <dbReference type="NCBI Taxonomy" id="2231603"/>
    <lineage>
        <taxon>Eukaryota</taxon>
        <taxon>Fungi</taxon>
        <taxon>Dikarya</taxon>
        <taxon>Ascomycota</taxon>
        <taxon>Pezizomycotina</taxon>
        <taxon>Sordariomycetes</taxon>
        <taxon>Hypocreomycetidae</taxon>
        <taxon>Hypocreales</taxon>
        <taxon>Cordycipitaceae</taxon>
        <taxon>Akanthomyces</taxon>
    </lineage>
</organism>
<comment type="caution">
    <text evidence="1">The sequence shown here is derived from an EMBL/GenBank/DDBJ whole genome shotgun (WGS) entry which is preliminary data.</text>
</comment>
<proteinExistence type="predicted"/>
<evidence type="ECO:0000313" key="1">
    <source>
        <dbReference type="EMBL" id="KAJ4152946.1"/>
    </source>
</evidence>
<accession>A0A9W8QDZ3</accession>
<dbReference type="RefSeq" id="XP_056053604.1">
    <property type="nucleotide sequence ID" value="XM_056196461.1"/>
</dbReference>
<dbReference type="GeneID" id="80896622"/>
<protein>
    <submittedName>
        <fullName evidence="1">Uncharacterized protein</fullName>
    </submittedName>
</protein>
<dbReference type="EMBL" id="JAJHUN010000008">
    <property type="protein sequence ID" value="KAJ4152946.1"/>
    <property type="molecule type" value="Genomic_DNA"/>
</dbReference>
<evidence type="ECO:0000313" key="2">
    <source>
        <dbReference type="Proteomes" id="UP001144673"/>
    </source>
</evidence>
<dbReference type="Proteomes" id="UP001144673">
    <property type="component" value="Chromosome 5"/>
</dbReference>
<keyword evidence="2" id="KW-1185">Reference proteome</keyword>
<gene>
    <name evidence="1" type="ORF">LMH87_009463</name>
</gene>
<name>A0A9W8QDZ3_AKAMU</name>
<dbReference type="AlphaFoldDB" id="A0A9W8QDZ3"/>
<dbReference type="KEGG" id="amus:LMH87_009463"/>
<sequence>MILPCKSPPDQKTPAGIPYKLGFEALPICSNINPRGDELCNASLHRQGTKALTSTEVPRPFGQLVQVSDRARIKKFFFFH</sequence>
<reference evidence="1" key="1">
    <citation type="journal article" date="2023" name="Access Microbiol">
        <title>De-novo genome assembly for Akanthomyces muscarius, a biocontrol agent of insect agricultural pests.</title>
        <authorList>
            <person name="Erdos Z."/>
            <person name="Studholme D.J."/>
            <person name="Raymond B."/>
            <person name="Sharma M."/>
        </authorList>
    </citation>
    <scope>NUCLEOTIDE SEQUENCE</scope>
    <source>
        <strain evidence="1">Ve6</strain>
    </source>
</reference>